<evidence type="ECO:0000259" key="14">
    <source>
        <dbReference type="PROSITE" id="PS50862"/>
    </source>
</evidence>
<evidence type="ECO:0000313" key="17">
    <source>
        <dbReference type="Proteomes" id="UP000019591"/>
    </source>
</evidence>
<keyword evidence="11 13" id="KW-0030">Aminoacyl-tRNA synthetase</keyword>
<comment type="caution">
    <text evidence="13">Lacks conserved residue(s) required for the propagation of feature annotation.</text>
</comment>
<dbReference type="Pfam" id="PF07973">
    <property type="entry name" value="tRNA_SAD"/>
    <property type="match status" value="1"/>
</dbReference>
<dbReference type="InterPro" id="IPR006195">
    <property type="entry name" value="aa-tRNA-synth_II"/>
</dbReference>
<keyword evidence="17" id="KW-1185">Reference proteome</keyword>
<evidence type="ECO:0000256" key="4">
    <source>
        <dbReference type="ARBA" id="ARBA00022598"/>
    </source>
</evidence>
<dbReference type="HOGENOM" id="CLU_008554_0_1_9"/>
<dbReference type="OrthoDB" id="9802304at2"/>
<evidence type="ECO:0000256" key="11">
    <source>
        <dbReference type="ARBA" id="ARBA00023146"/>
    </source>
</evidence>
<comment type="cofactor">
    <cofactor evidence="13">
        <name>Zn(2+)</name>
        <dbReference type="ChEBI" id="CHEBI:29105"/>
    </cofactor>
    <text evidence="13">Binds 1 zinc ion per subunit.</text>
</comment>
<dbReference type="FunFam" id="3.30.980.10:FF:000005">
    <property type="entry name" value="Threonyl-tRNA synthetase, mitochondrial"/>
    <property type="match status" value="1"/>
</dbReference>
<dbReference type="GO" id="GO:0046872">
    <property type="term" value="F:metal ion binding"/>
    <property type="evidence" value="ECO:0007669"/>
    <property type="project" value="UniProtKB-KW"/>
</dbReference>
<dbReference type="GO" id="GO:0006435">
    <property type="term" value="P:threonyl-tRNA aminoacylation"/>
    <property type="evidence" value="ECO:0007669"/>
    <property type="project" value="UniProtKB-UniRule"/>
</dbReference>
<dbReference type="PATRIC" id="fig|1286171.3.peg.835"/>
<dbReference type="InterPro" id="IPR004095">
    <property type="entry name" value="TGS"/>
</dbReference>
<evidence type="ECO:0000313" key="16">
    <source>
        <dbReference type="EMBL" id="AHM56183.1"/>
    </source>
</evidence>
<evidence type="ECO:0000256" key="12">
    <source>
        <dbReference type="ARBA" id="ARBA00049515"/>
    </source>
</evidence>
<dbReference type="InterPro" id="IPR045864">
    <property type="entry name" value="aa-tRNA-synth_II/BPL/LPL"/>
</dbReference>
<keyword evidence="2 13" id="KW-0963">Cytoplasm</keyword>
<dbReference type="EMBL" id="CP007452">
    <property type="protein sequence ID" value="AHM56183.1"/>
    <property type="molecule type" value="Genomic_DNA"/>
</dbReference>
<evidence type="ECO:0000256" key="5">
    <source>
        <dbReference type="ARBA" id="ARBA00022723"/>
    </source>
</evidence>
<evidence type="ECO:0000256" key="8">
    <source>
        <dbReference type="ARBA" id="ARBA00022840"/>
    </source>
</evidence>
<organism evidence="16 17">
    <name type="scientific">Peptoclostridium acidaminophilum DSM 3953</name>
    <dbReference type="NCBI Taxonomy" id="1286171"/>
    <lineage>
        <taxon>Bacteria</taxon>
        <taxon>Bacillati</taxon>
        <taxon>Bacillota</taxon>
        <taxon>Clostridia</taxon>
        <taxon>Peptostreptococcales</taxon>
        <taxon>Peptoclostridiaceae</taxon>
        <taxon>Peptoclostridium</taxon>
    </lineage>
</organism>
<dbReference type="SUPFAM" id="SSF81271">
    <property type="entry name" value="TGS-like"/>
    <property type="match status" value="1"/>
</dbReference>
<feature type="binding site" evidence="13">
    <location>
        <position position="385"/>
    </location>
    <ligand>
        <name>Zn(2+)</name>
        <dbReference type="ChEBI" id="CHEBI:29105"/>
        <note>catalytic</note>
    </ligand>
</feature>
<dbReference type="GO" id="GO:0005524">
    <property type="term" value="F:ATP binding"/>
    <property type="evidence" value="ECO:0007669"/>
    <property type="project" value="UniProtKB-UniRule"/>
</dbReference>
<dbReference type="Gene3D" id="3.40.50.800">
    <property type="entry name" value="Anticodon-binding domain"/>
    <property type="match status" value="1"/>
</dbReference>
<dbReference type="eggNOG" id="COG0441">
    <property type="taxonomic scope" value="Bacteria"/>
</dbReference>
<proteinExistence type="inferred from homology"/>
<dbReference type="Gene3D" id="3.30.980.10">
    <property type="entry name" value="Threonyl-trna Synthetase, Chain A, domain 2"/>
    <property type="match status" value="1"/>
</dbReference>
<evidence type="ECO:0000256" key="10">
    <source>
        <dbReference type="ARBA" id="ARBA00022917"/>
    </source>
</evidence>
<feature type="domain" description="TGS" evidence="15">
    <location>
        <begin position="1"/>
        <end position="62"/>
    </location>
</feature>
<dbReference type="InterPro" id="IPR036621">
    <property type="entry name" value="Anticodon-bd_dom_sf"/>
</dbReference>
<dbReference type="GO" id="GO:0004829">
    <property type="term" value="F:threonine-tRNA ligase activity"/>
    <property type="evidence" value="ECO:0007669"/>
    <property type="project" value="UniProtKB-UniRule"/>
</dbReference>
<evidence type="ECO:0000256" key="6">
    <source>
        <dbReference type="ARBA" id="ARBA00022741"/>
    </source>
</evidence>
<dbReference type="SMART" id="SM00863">
    <property type="entry name" value="tRNA_SAD"/>
    <property type="match status" value="1"/>
</dbReference>
<dbReference type="SUPFAM" id="SSF55681">
    <property type="entry name" value="Class II aaRS and biotin synthetases"/>
    <property type="match status" value="1"/>
</dbReference>
<feature type="domain" description="Aminoacyl-transfer RNA synthetases class-II family profile" evidence="14">
    <location>
        <begin position="268"/>
        <end position="533"/>
    </location>
</feature>
<evidence type="ECO:0000256" key="9">
    <source>
        <dbReference type="ARBA" id="ARBA00022884"/>
    </source>
</evidence>
<dbReference type="NCBIfam" id="TIGR00418">
    <property type="entry name" value="thrS"/>
    <property type="match status" value="1"/>
</dbReference>
<dbReference type="EC" id="6.1.1.3" evidence="13"/>
<keyword evidence="10 13" id="KW-0648">Protein biosynthesis</keyword>
<evidence type="ECO:0000256" key="7">
    <source>
        <dbReference type="ARBA" id="ARBA00022833"/>
    </source>
</evidence>
<comment type="subcellular location">
    <subcellularLocation>
        <location evidence="13">Cytoplasm</location>
    </subcellularLocation>
</comment>
<dbReference type="InterPro" id="IPR004154">
    <property type="entry name" value="Anticodon-bd"/>
</dbReference>
<evidence type="ECO:0000256" key="13">
    <source>
        <dbReference type="HAMAP-Rule" id="MF_00184"/>
    </source>
</evidence>
<dbReference type="GO" id="GO:0005737">
    <property type="term" value="C:cytoplasm"/>
    <property type="evidence" value="ECO:0007669"/>
    <property type="project" value="UniProtKB-SubCell"/>
</dbReference>
<dbReference type="InterPro" id="IPR012675">
    <property type="entry name" value="Beta-grasp_dom_sf"/>
</dbReference>
<dbReference type="Pfam" id="PF03129">
    <property type="entry name" value="HGTP_anticodon"/>
    <property type="match status" value="1"/>
</dbReference>
<keyword evidence="8 13" id="KW-0067">ATP-binding</keyword>
<dbReference type="GO" id="GO:0016740">
    <property type="term" value="F:transferase activity"/>
    <property type="evidence" value="ECO:0007669"/>
    <property type="project" value="UniProtKB-ARBA"/>
</dbReference>
<name>W8TEF0_PEPAC</name>
<keyword evidence="6 13" id="KW-0547">Nucleotide-binding</keyword>
<dbReference type="PANTHER" id="PTHR11451:SF44">
    <property type="entry name" value="THREONINE--TRNA LIGASE, CHLOROPLASTIC_MITOCHONDRIAL 2"/>
    <property type="match status" value="1"/>
</dbReference>
<dbReference type="CDD" id="cd00771">
    <property type="entry name" value="ThrRS_core"/>
    <property type="match status" value="1"/>
</dbReference>
<dbReference type="Gene3D" id="3.30.930.10">
    <property type="entry name" value="Bira Bifunctional Protein, Domain 2"/>
    <property type="match status" value="1"/>
</dbReference>
<feature type="binding site" evidence="13">
    <location>
        <position position="334"/>
    </location>
    <ligand>
        <name>Zn(2+)</name>
        <dbReference type="ChEBI" id="CHEBI:29105"/>
        <note>catalytic</note>
    </ligand>
</feature>
<dbReference type="PROSITE" id="PS50862">
    <property type="entry name" value="AA_TRNA_LIGASE_II"/>
    <property type="match status" value="1"/>
</dbReference>
<dbReference type="GO" id="GO:0140096">
    <property type="term" value="F:catalytic activity, acting on a protein"/>
    <property type="evidence" value="ECO:0007669"/>
    <property type="project" value="UniProtKB-ARBA"/>
</dbReference>
<dbReference type="CDD" id="cd00860">
    <property type="entry name" value="ThrRS_anticodon"/>
    <property type="match status" value="1"/>
</dbReference>
<keyword evidence="7 13" id="KW-0862">Zinc</keyword>
<gene>
    <name evidence="13 16" type="primary">thrS</name>
    <name evidence="16" type="ORF">EAL2_c08830</name>
</gene>
<dbReference type="STRING" id="1286171.EAL2_c08830"/>
<dbReference type="Pfam" id="PF00587">
    <property type="entry name" value="tRNA-synt_2b"/>
    <property type="match status" value="1"/>
</dbReference>
<dbReference type="Gene3D" id="3.30.54.20">
    <property type="match status" value="1"/>
</dbReference>
<dbReference type="AlphaFoldDB" id="W8TEF0"/>
<dbReference type="KEGG" id="eac:EAL2_c08830"/>
<keyword evidence="9 13" id="KW-0694">RNA-binding</keyword>
<keyword evidence="4 13" id="KW-0436">Ligase</keyword>
<dbReference type="FunFam" id="3.30.930.10:FF:000002">
    <property type="entry name" value="Threonine--tRNA ligase"/>
    <property type="match status" value="1"/>
</dbReference>
<dbReference type="InterPro" id="IPR012947">
    <property type="entry name" value="tRNA_SAD"/>
</dbReference>
<reference evidence="16 17" key="1">
    <citation type="journal article" date="2014" name="Genome Announc.">
        <title>Complete Genome Sequence of Amino Acid-Utilizing Eubacterium acidaminophilum al-2 (DSM 3953).</title>
        <authorList>
            <person name="Poehlein A."/>
            <person name="Andreesen J.R."/>
            <person name="Daniel R."/>
        </authorList>
    </citation>
    <scope>NUCLEOTIDE SEQUENCE [LARGE SCALE GENOMIC DNA]</scope>
    <source>
        <strain evidence="16 17">DSM 3953</strain>
    </source>
</reference>
<dbReference type="HAMAP" id="MF_00184">
    <property type="entry name" value="Thr_tRNA_synth"/>
    <property type="match status" value="1"/>
</dbReference>
<dbReference type="InterPro" id="IPR033728">
    <property type="entry name" value="ThrRS_core"/>
</dbReference>
<dbReference type="RefSeq" id="WP_038601763.1">
    <property type="nucleotide sequence ID" value="NZ_CP007452.1"/>
</dbReference>
<protein>
    <recommendedName>
        <fullName evidence="13">Threonine--tRNA ligase</fullName>
        <ecNumber evidence="13">6.1.1.3</ecNumber>
    </recommendedName>
    <alternativeName>
        <fullName evidence="13">Threonyl-tRNA synthetase</fullName>
        <shortName evidence="13">ThrRS</shortName>
    </alternativeName>
</protein>
<dbReference type="PANTHER" id="PTHR11451">
    <property type="entry name" value="THREONINE-TRNA LIGASE"/>
    <property type="match status" value="1"/>
</dbReference>
<accession>W8TEF0</accession>
<dbReference type="SUPFAM" id="SSF52954">
    <property type="entry name" value="Class II aaRS ABD-related"/>
    <property type="match status" value="1"/>
</dbReference>
<dbReference type="InterPro" id="IPR047246">
    <property type="entry name" value="ThrRS_anticodon"/>
</dbReference>
<dbReference type="Pfam" id="PF02824">
    <property type="entry name" value="TGS"/>
    <property type="match status" value="1"/>
</dbReference>
<dbReference type="FunFam" id="3.30.54.20:FF:000002">
    <property type="entry name" value="Threonine--tRNA ligase"/>
    <property type="match status" value="1"/>
</dbReference>
<comment type="subunit">
    <text evidence="13">Homodimer.</text>
</comment>
<dbReference type="InterPro" id="IPR002320">
    <property type="entry name" value="Thr-tRNA-ligase_IIa"/>
</dbReference>
<comment type="catalytic activity">
    <reaction evidence="12 13">
        <text>tRNA(Thr) + L-threonine + ATP = L-threonyl-tRNA(Thr) + AMP + diphosphate + H(+)</text>
        <dbReference type="Rhea" id="RHEA:24624"/>
        <dbReference type="Rhea" id="RHEA-COMP:9670"/>
        <dbReference type="Rhea" id="RHEA-COMP:9704"/>
        <dbReference type="ChEBI" id="CHEBI:15378"/>
        <dbReference type="ChEBI" id="CHEBI:30616"/>
        <dbReference type="ChEBI" id="CHEBI:33019"/>
        <dbReference type="ChEBI" id="CHEBI:57926"/>
        <dbReference type="ChEBI" id="CHEBI:78442"/>
        <dbReference type="ChEBI" id="CHEBI:78534"/>
        <dbReference type="ChEBI" id="CHEBI:456215"/>
        <dbReference type="EC" id="6.1.1.3"/>
    </reaction>
</comment>
<comment type="similarity">
    <text evidence="1 13">Belongs to the class-II aminoacyl-tRNA synthetase family.</text>
</comment>
<dbReference type="CDD" id="cd01667">
    <property type="entry name" value="TGS_ThrRS"/>
    <property type="match status" value="1"/>
</dbReference>
<evidence type="ECO:0000259" key="15">
    <source>
        <dbReference type="PROSITE" id="PS51880"/>
    </source>
</evidence>
<dbReference type="FunFam" id="3.40.50.800:FF:000001">
    <property type="entry name" value="Threonine--tRNA ligase"/>
    <property type="match status" value="1"/>
</dbReference>
<dbReference type="Proteomes" id="UP000019591">
    <property type="component" value="Chromosome"/>
</dbReference>
<feature type="binding site" evidence="13">
    <location>
        <position position="510"/>
    </location>
    <ligand>
        <name>Zn(2+)</name>
        <dbReference type="ChEBI" id="CHEBI:29105"/>
        <note>catalytic</note>
    </ligand>
</feature>
<dbReference type="InterPro" id="IPR012676">
    <property type="entry name" value="TGS-like"/>
</dbReference>
<dbReference type="InterPro" id="IPR018163">
    <property type="entry name" value="Thr/Ala-tRNA-synth_IIc_edit"/>
</dbReference>
<evidence type="ECO:0000256" key="1">
    <source>
        <dbReference type="ARBA" id="ARBA00008226"/>
    </source>
</evidence>
<dbReference type="SUPFAM" id="SSF55186">
    <property type="entry name" value="ThrRS/AlaRS common domain"/>
    <property type="match status" value="1"/>
</dbReference>
<sequence>MGINVILKDGSVKEFEKGTTLYEVASSISEGFARNVIAGVVNGVEVGIGYKLEEDSKVNFLMFDDEEGKEIFRHTSSHILAQAVKRLYPNAKLAIGPAIDNGFYYDIDLEERVTPEILEKIEAEMKKITKEDLKIESYSLPREEAMKLMQEMGEDYKVELIRDLPEDSVISFYKQGEFVDLCRGPHLPSTKKVKAFKLLSIAGAYWRGDEKNKMLQRIYGTSFEKKKDLDDYLNMLEEAKKRDHRKLGRELELFMISEVGPGFPFFLPKGTVLKNKLLEYWRDVHTKAGYVEIETPIILSKELWETSGHWHHYKENMYTLQIDGEDYAIKPMNCPGGMIEYKSRMHSYRDFPIRVGEIGRVHRHELSGALHGLMRARAFTQDDAHIFMLPEQIKDEIKGVARLIDDVYKTFGFKYHVELSTRPEDSMGTDQEWEIAENGLREALEEMGLEYKLNAGDGAFYGPKIDFHLQDCIGRTWQCGTIQLDMQLPQRFDLTYVGSDGEKHRPVMIHRVAFGSIERFIGILIEHFAGKFPVWIAPVQVKILPISDKFLDYAKKLREDMFSQGIRVEIDSRAEKIGYKIREAQLEKVPYMIVVGEKEAESGNVSVRSRDKGELGAMETADFIEMVQQEDKSKTMNEQ</sequence>
<evidence type="ECO:0000256" key="2">
    <source>
        <dbReference type="ARBA" id="ARBA00022490"/>
    </source>
</evidence>
<dbReference type="PRINTS" id="PR01047">
    <property type="entry name" value="TRNASYNTHTHR"/>
</dbReference>
<dbReference type="PROSITE" id="PS51880">
    <property type="entry name" value="TGS"/>
    <property type="match status" value="1"/>
</dbReference>
<dbReference type="GO" id="GO:0000049">
    <property type="term" value="F:tRNA binding"/>
    <property type="evidence" value="ECO:0007669"/>
    <property type="project" value="UniProtKB-KW"/>
</dbReference>
<evidence type="ECO:0000256" key="3">
    <source>
        <dbReference type="ARBA" id="ARBA00022555"/>
    </source>
</evidence>
<dbReference type="InterPro" id="IPR002314">
    <property type="entry name" value="aa-tRNA-synt_IIb"/>
</dbReference>
<keyword evidence="5 13" id="KW-0479">Metal-binding</keyword>
<dbReference type="Gene3D" id="3.10.20.30">
    <property type="match status" value="1"/>
</dbReference>
<keyword evidence="3 13" id="KW-0820">tRNA-binding</keyword>